<evidence type="ECO:0008006" key="3">
    <source>
        <dbReference type="Google" id="ProtNLM"/>
    </source>
</evidence>
<dbReference type="AlphaFoldDB" id="A0A2P5DG48"/>
<reference evidence="2" key="1">
    <citation type="submission" date="2016-06" db="EMBL/GenBank/DDBJ databases">
        <title>Parallel loss of symbiosis genes in relatives of nitrogen-fixing non-legume Parasponia.</title>
        <authorList>
            <person name="Van Velzen R."/>
            <person name="Holmer R."/>
            <person name="Bu F."/>
            <person name="Rutten L."/>
            <person name="Van Zeijl A."/>
            <person name="Liu W."/>
            <person name="Santuari L."/>
            <person name="Cao Q."/>
            <person name="Sharma T."/>
            <person name="Shen D."/>
            <person name="Roswanjaya Y."/>
            <person name="Wardhani T."/>
            <person name="Kalhor M.S."/>
            <person name="Jansen J."/>
            <person name="Van den Hoogen J."/>
            <person name="Gungor B."/>
            <person name="Hartog M."/>
            <person name="Hontelez J."/>
            <person name="Verver J."/>
            <person name="Yang W.-C."/>
            <person name="Schijlen E."/>
            <person name="Repin R."/>
            <person name="Schilthuizen M."/>
            <person name="Schranz E."/>
            <person name="Heidstra R."/>
            <person name="Miyata K."/>
            <person name="Fedorova E."/>
            <person name="Kohlen W."/>
            <person name="Bisseling T."/>
            <person name="Smit S."/>
            <person name="Geurts R."/>
        </authorList>
    </citation>
    <scope>NUCLEOTIDE SEQUENCE [LARGE SCALE GENOMIC DNA]</scope>
    <source>
        <strain evidence="2">cv. WU1-14</strain>
    </source>
</reference>
<evidence type="ECO:0000313" key="1">
    <source>
        <dbReference type="EMBL" id="PON72257.1"/>
    </source>
</evidence>
<gene>
    <name evidence="1" type="ORF">PanWU01x14_066480</name>
</gene>
<dbReference type="OrthoDB" id="1153924at2759"/>
<accession>A0A2P5DG48</accession>
<evidence type="ECO:0000313" key="2">
    <source>
        <dbReference type="Proteomes" id="UP000237105"/>
    </source>
</evidence>
<protein>
    <recommendedName>
        <fullName evidence="3">LRR domain containing protein</fullName>
    </recommendedName>
</protein>
<organism evidence="1 2">
    <name type="scientific">Parasponia andersonii</name>
    <name type="common">Sponia andersonii</name>
    <dbReference type="NCBI Taxonomy" id="3476"/>
    <lineage>
        <taxon>Eukaryota</taxon>
        <taxon>Viridiplantae</taxon>
        <taxon>Streptophyta</taxon>
        <taxon>Embryophyta</taxon>
        <taxon>Tracheophyta</taxon>
        <taxon>Spermatophyta</taxon>
        <taxon>Magnoliopsida</taxon>
        <taxon>eudicotyledons</taxon>
        <taxon>Gunneridae</taxon>
        <taxon>Pentapetalae</taxon>
        <taxon>rosids</taxon>
        <taxon>fabids</taxon>
        <taxon>Rosales</taxon>
        <taxon>Cannabaceae</taxon>
        <taxon>Parasponia</taxon>
    </lineage>
</organism>
<proteinExistence type="predicted"/>
<keyword evidence="2" id="KW-1185">Reference proteome</keyword>
<name>A0A2P5DG48_PARAD</name>
<comment type="caution">
    <text evidence="1">The sequence shown here is derived from an EMBL/GenBank/DDBJ whole genome shotgun (WGS) entry which is preliminary data.</text>
</comment>
<dbReference type="EMBL" id="JXTB01000040">
    <property type="protein sequence ID" value="PON72257.1"/>
    <property type="molecule type" value="Genomic_DNA"/>
</dbReference>
<sequence length="72" mass="7838">MPKFVVSLSNLRHLKMFKNHGVCGVKIPEGVGSLRNFLTLTGIDPSGGTAGEIRNLTQLRRLGVLDVTEGYQ</sequence>
<dbReference type="Proteomes" id="UP000237105">
    <property type="component" value="Unassembled WGS sequence"/>
</dbReference>